<feature type="transmembrane region" description="Helical" evidence="9">
    <location>
        <begin position="56"/>
        <end position="76"/>
    </location>
</feature>
<dbReference type="EC" id="2.7.13.3" evidence="2"/>
<feature type="domain" description="Signal transduction histidine kinase subgroup 3 dimerisation and phosphoacceptor" evidence="11">
    <location>
        <begin position="182"/>
        <end position="252"/>
    </location>
</feature>
<keyword evidence="7" id="KW-0067">ATP-binding</keyword>
<keyword evidence="6 12" id="KW-0418">Kinase</keyword>
<dbReference type="InterPro" id="IPR011712">
    <property type="entry name" value="Sig_transdc_His_kin_sub3_dim/P"/>
</dbReference>
<evidence type="ECO:0000259" key="11">
    <source>
        <dbReference type="Pfam" id="PF07730"/>
    </source>
</evidence>
<keyword evidence="4" id="KW-0808">Transferase</keyword>
<feature type="domain" description="Histidine kinase/HSP90-like ATPase" evidence="10">
    <location>
        <begin position="301"/>
        <end position="390"/>
    </location>
</feature>
<evidence type="ECO:0000256" key="7">
    <source>
        <dbReference type="ARBA" id="ARBA00022840"/>
    </source>
</evidence>
<feature type="transmembrane region" description="Helical" evidence="9">
    <location>
        <begin position="96"/>
        <end position="116"/>
    </location>
</feature>
<dbReference type="SUPFAM" id="SSF55874">
    <property type="entry name" value="ATPase domain of HSP90 chaperone/DNA topoisomerase II/histidine kinase"/>
    <property type="match status" value="1"/>
</dbReference>
<evidence type="ECO:0000256" key="6">
    <source>
        <dbReference type="ARBA" id="ARBA00022777"/>
    </source>
</evidence>
<keyword evidence="5" id="KW-0547">Nucleotide-binding</keyword>
<feature type="transmembrane region" description="Helical" evidence="9">
    <location>
        <begin position="32"/>
        <end position="49"/>
    </location>
</feature>
<dbReference type="GO" id="GO:0016020">
    <property type="term" value="C:membrane"/>
    <property type="evidence" value="ECO:0007669"/>
    <property type="project" value="InterPro"/>
</dbReference>
<evidence type="ECO:0000256" key="5">
    <source>
        <dbReference type="ARBA" id="ARBA00022741"/>
    </source>
</evidence>
<dbReference type="InterPro" id="IPR003594">
    <property type="entry name" value="HATPase_dom"/>
</dbReference>
<dbReference type="Gene3D" id="1.20.5.1930">
    <property type="match status" value="1"/>
</dbReference>
<keyword evidence="9" id="KW-0812">Transmembrane</keyword>
<dbReference type="Pfam" id="PF07730">
    <property type="entry name" value="HisKA_3"/>
    <property type="match status" value="1"/>
</dbReference>
<dbReference type="Gene3D" id="3.30.565.10">
    <property type="entry name" value="Histidine kinase-like ATPase, C-terminal domain"/>
    <property type="match status" value="1"/>
</dbReference>
<comment type="catalytic activity">
    <reaction evidence="1">
        <text>ATP + protein L-histidine = ADP + protein N-phospho-L-histidine.</text>
        <dbReference type="EC" id="2.7.13.3"/>
    </reaction>
</comment>
<evidence type="ECO:0000313" key="12">
    <source>
        <dbReference type="EMBL" id="REE98534.1"/>
    </source>
</evidence>
<evidence type="ECO:0000256" key="3">
    <source>
        <dbReference type="ARBA" id="ARBA00022553"/>
    </source>
</evidence>
<dbReference type="InterPro" id="IPR050482">
    <property type="entry name" value="Sensor_HK_TwoCompSys"/>
</dbReference>
<protein>
    <recommendedName>
        <fullName evidence="2">histidine kinase</fullName>
        <ecNumber evidence="2">2.7.13.3</ecNumber>
    </recommendedName>
</protein>
<dbReference type="PANTHER" id="PTHR24421:SF10">
    <property type="entry name" value="NITRATE_NITRITE SENSOR PROTEIN NARQ"/>
    <property type="match status" value="1"/>
</dbReference>
<name>A0A3D9T158_9ACTN</name>
<dbReference type="InterPro" id="IPR036890">
    <property type="entry name" value="HATPase_C_sf"/>
</dbReference>
<keyword evidence="3" id="KW-0597">Phosphoprotein</keyword>
<dbReference type="PANTHER" id="PTHR24421">
    <property type="entry name" value="NITRATE/NITRITE SENSOR PROTEIN NARX-RELATED"/>
    <property type="match status" value="1"/>
</dbReference>
<dbReference type="EMBL" id="QTTT01000001">
    <property type="protein sequence ID" value="REE98534.1"/>
    <property type="molecule type" value="Genomic_DNA"/>
</dbReference>
<dbReference type="GO" id="GO:0005524">
    <property type="term" value="F:ATP binding"/>
    <property type="evidence" value="ECO:0007669"/>
    <property type="project" value="UniProtKB-KW"/>
</dbReference>
<proteinExistence type="predicted"/>
<evidence type="ECO:0000259" key="10">
    <source>
        <dbReference type="Pfam" id="PF02518"/>
    </source>
</evidence>
<keyword evidence="9" id="KW-1133">Transmembrane helix</keyword>
<evidence type="ECO:0000313" key="13">
    <source>
        <dbReference type="Proteomes" id="UP000256661"/>
    </source>
</evidence>
<sequence length="400" mass="42189">MPLVLGPFVTAGTLGAQRNADSEPHPYETNELDPFGVGLILAGVLALLFRRRAPVPAAAVVGAVTLLYFLRAYAYGPFPLLPTVALIALVGAGHRVSAWAGTYLGLAGFTAVSWWIGVGPALRGQGEALFPVERPTLVGSTITLLWTVAVLAVAELVRIQSERAAEAAGKRREQERRRASEERLQIARELHDVLAHNISMINVQAGVALHLMDEQPEPAGSAAARTALAAIKEASKEALTEMRSVIGVLRNQGESAPRSPTAGLDRLDDLLGRARTAGLKVHAEIDLPEGASLPAGPDLAAFRIVQESLTNITRHAGPGPVNAWVRIAYGEREISIRVDDDGRGAPLLHEDSGGSGLHGMRERVAALGGVFSAGPRPGGGFRVAATLPLDGPERAEDEAR</sequence>
<organism evidence="12 13">
    <name type="scientific">Thermomonospora umbrina</name>
    <dbReference type="NCBI Taxonomy" id="111806"/>
    <lineage>
        <taxon>Bacteria</taxon>
        <taxon>Bacillati</taxon>
        <taxon>Actinomycetota</taxon>
        <taxon>Actinomycetes</taxon>
        <taxon>Streptosporangiales</taxon>
        <taxon>Thermomonosporaceae</taxon>
        <taxon>Thermomonospora</taxon>
    </lineage>
</organism>
<dbReference type="AlphaFoldDB" id="A0A3D9T158"/>
<gene>
    <name evidence="12" type="ORF">DFJ69_4024</name>
</gene>
<accession>A0A3D9T158</accession>
<dbReference type="Pfam" id="PF02518">
    <property type="entry name" value="HATPase_c"/>
    <property type="match status" value="1"/>
</dbReference>
<keyword evidence="13" id="KW-1185">Reference proteome</keyword>
<comment type="caution">
    <text evidence="12">The sequence shown here is derived from an EMBL/GenBank/DDBJ whole genome shotgun (WGS) entry which is preliminary data.</text>
</comment>
<evidence type="ECO:0000256" key="2">
    <source>
        <dbReference type="ARBA" id="ARBA00012438"/>
    </source>
</evidence>
<dbReference type="GO" id="GO:0046983">
    <property type="term" value="F:protein dimerization activity"/>
    <property type="evidence" value="ECO:0007669"/>
    <property type="project" value="InterPro"/>
</dbReference>
<keyword evidence="9" id="KW-0472">Membrane</keyword>
<feature type="transmembrane region" description="Helical" evidence="9">
    <location>
        <begin position="137"/>
        <end position="157"/>
    </location>
</feature>
<keyword evidence="8" id="KW-0902">Two-component regulatory system</keyword>
<dbReference type="Proteomes" id="UP000256661">
    <property type="component" value="Unassembled WGS sequence"/>
</dbReference>
<dbReference type="CDD" id="cd16917">
    <property type="entry name" value="HATPase_UhpB-NarQ-NarX-like"/>
    <property type="match status" value="1"/>
</dbReference>
<reference evidence="12 13" key="1">
    <citation type="submission" date="2018-08" db="EMBL/GenBank/DDBJ databases">
        <title>Sequencing the genomes of 1000 actinobacteria strains.</title>
        <authorList>
            <person name="Klenk H.-P."/>
        </authorList>
    </citation>
    <scope>NUCLEOTIDE SEQUENCE [LARGE SCALE GENOMIC DNA]</scope>
    <source>
        <strain evidence="12 13">DSM 43927</strain>
    </source>
</reference>
<dbReference type="GO" id="GO:0000155">
    <property type="term" value="F:phosphorelay sensor kinase activity"/>
    <property type="evidence" value="ECO:0007669"/>
    <property type="project" value="InterPro"/>
</dbReference>
<evidence type="ECO:0000256" key="8">
    <source>
        <dbReference type="ARBA" id="ARBA00023012"/>
    </source>
</evidence>
<evidence type="ECO:0000256" key="1">
    <source>
        <dbReference type="ARBA" id="ARBA00000085"/>
    </source>
</evidence>
<evidence type="ECO:0000256" key="4">
    <source>
        <dbReference type="ARBA" id="ARBA00022679"/>
    </source>
</evidence>
<evidence type="ECO:0000256" key="9">
    <source>
        <dbReference type="SAM" id="Phobius"/>
    </source>
</evidence>